<keyword evidence="6 7" id="KW-0472">Membrane</keyword>
<keyword evidence="4 7" id="KW-0812">Transmembrane</keyword>
<evidence type="ECO:0000256" key="3">
    <source>
        <dbReference type="ARBA" id="ARBA00022475"/>
    </source>
</evidence>
<feature type="transmembrane region" description="Helical" evidence="7">
    <location>
        <begin position="35"/>
        <end position="58"/>
    </location>
</feature>
<feature type="transmembrane region" description="Helical" evidence="7">
    <location>
        <begin position="128"/>
        <end position="150"/>
    </location>
</feature>
<feature type="transmembrane region" description="Helical" evidence="7">
    <location>
        <begin position="199"/>
        <end position="222"/>
    </location>
</feature>
<keyword evidence="5 7" id="KW-1133">Transmembrane helix</keyword>
<feature type="transmembrane region" description="Helical" evidence="7">
    <location>
        <begin position="234"/>
        <end position="254"/>
    </location>
</feature>
<dbReference type="PROSITE" id="PS50850">
    <property type="entry name" value="MFS"/>
    <property type="match status" value="1"/>
</dbReference>
<dbReference type="RefSeq" id="WP_204696107.1">
    <property type="nucleotide sequence ID" value="NZ_JAFBEC010000003.1"/>
</dbReference>
<dbReference type="InterPro" id="IPR036259">
    <property type="entry name" value="MFS_trans_sf"/>
</dbReference>
<dbReference type="EMBL" id="JAFBEC010000003">
    <property type="protein sequence ID" value="MBM7632034.1"/>
    <property type="molecule type" value="Genomic_DNA"/>
</dbReference>
<evidence type="ECO:0000256" key="2">
    <source>
        <dbReference type="ARBA" id="ARBA00022448"/>
    </source>
</evidence>
<evidence type="ECO:0000313" key="9">
    <source>
        <dbReference type="EMBL" id="MBM7632034.1"/>
    </source>
</evidence>
<dbReference type="CDD" id="cd17324">
    <property type="entry name" value="MFS_NepI_like"/>
    <property type="match status" value="1"/>
</dbReference>
<dbReference type="PRINTS" id="PR01035">
    <property type="entry name" value="TCRTETA"/>
</dbReference>
<feature type="transmembrane region" description="Helical" evidence="7">
    <location>
        <begin position="288"/>
        <end position="307"/>
    </location>
</feature>
<dbReference type="Pfam" id="PF07690">
    <property type="entry name" value="MFS_1"/>
    <property type="match status" value="1"/>
</dbReference>
<name>A0ABS2P9F3_9BACL</name>
<evidence type="ECO:0000259" key="8">
    <source>
        <dbReference type="PROSITE" id="PS50850"/>
    </source>
</evidence>
<feature type="transmembrane region" description="Helical" evidence="7">
    <location>
        <begin position="156"/>
        <end position="178"/>
    </location>
</feature>
<accession>A0ABS2P9F3</accession>
<feature type="transmembrane region" description="Helical" evidence="7">
    <location>
        <begin position="70"/>
        <end position="89"/>
    </location>
</feature>
<dbReference type="Proteomes" id="UP000741863">
    <property type="component" value="Unassembled WGS sequence"/>
</dbReference>
<dbReference type="SUPFAM" id="SSF103473">
    <property type="entry name" value="MFS general substrate transporter"/>
    <property type="match status" value="1"/>
</dbReference>
<evidence type="ECO:0000256" key="4">
    <source>
        <dbReference type="ARBA" id="ARBA00022692"/>
    </source>
</evidence>
<keyword evidence="3" id="KW-1003">Cell membrane</keyword>
<organism evidence="9 10">
    <name type="scientific">Geomicrobium sediminis</name>
    <dbReference type="NCBI Taxonomy" id="1347788"/>
    <lineage>
        <taxon>Bacteria</taxon>
        <taxon>Bacillati</taxon>
        <taxon>Bacillota</taxon>
        <taxon>Bacilli</taxon>
        <taxon>Bacillales</taxon>
        <taxon>Geomicrobium</taxon>
    </lineage>
</organism>
<evidence type="ECO:0000256" key="6">
    <source>
        <dbReference type="ARBA" id="ARBA00023136"/>
    </source>
</evidence>
<dbReference type="PANTHER" id="PTHR43124">
    <property type="entry name" value="PURINE EFFLUX PUMP PBUE"/>
    <property type="match status" value="1"/>
</dbReference>
<sequence>MNWRVYILAAAAFSVGLVELIVGGILPVIADDLGITIASAGQLITVFALVYAISAPVLISMTAKVERKKLYLWALVIFTLGNIMTFFSTSFALVMIARVITAMSTALVVVLSLTITAKIVKPEHRAKAIGLVFMGISSSLVLGVPVGIFLTEAFGWRTVFLGIALLSFLSFLLISLLLEKMPVEKVVPLRDQVKSLASVKISTAHLVTLFMLAGHYVVYAYFTPFLEEAFGLEPLWVSVAYFIIGVASIGGNAFGGIMSDKLGSKRSILTVVSAFAIVLLLLPALTGYLVVFLLFAALWGGLSWALTPAMQNYLIQSAPETSDIQQSLNTSALQLGIAMGSFIGGLVLTFTGSIYTLPMFGAMLVLVALAFAFISLRQPSTEVASQ</sequence>
<feature type="transmembrane region" description="Helical" evidence="7">
    <location>
        <begin position="7"/>
        <end position="29"/>
    </location>
</feature>
<evidence type="ECO:0000256" key="5">
    <source>
        <dbReference type="ARBA" id="ARBA00022989"/>
    </source>
</evidence>
<feature type="transmembrane region" description="Helical" evidence="7">
    <location>
        <begin position="354"/>
        <end position="376"/>
    </location>
</feature>
<protein>
    <submittedName>
        <fullName evidence="9">DHA1 family purine base/nucleoside efflux pump-like MFS transporter</fullName>
    </submittedName>
</protein>
<keyword evidence="2" id="KW-0813">Transport</keyword>
<gene>
    <name evidence="9" type="ORF">JOD17_001127</name>
</gene>
<dbReference type="InterPro" id="IPR020846">
    <property type="entry name" value="MFS_dom"/>
</dbReference>
<feature type="transmembrane region" description="Helical" evidence="7">
    <location>
        <begin position="95"/>
        <end position="116"/>
    </location>
</feature>
<dbReference type="InterPro" id="IPR001958">
    <property type="entry name" value="Tet-R_TetA/multi-R_MdtG-like"/>
</dbReference>
<feature type="transmembrane region" description="Helical" evidence="7">
    <location>
        <begin position="266"/>
        <end position="282"/>
    </location>
</feature>
<reference evidence="9 10" key="1">
    <citation type="submission" date="2021-01" db="EMBL/GenBank/DDBJ databases">
        <title>Genomic Encyclopedia of Type Strains, Phase IV (KMG-IV): sequencing the most valuable type-strain genomes for metagenomic binning, comparative biology and taxonomic classification.</title>
        <authorList>
            <person name="Goeker M."/>
        </authorList>
    </citation>
    <scope>NUCLEOTIDE SEQUENCE [LARGE SCALE GENOMIC DNA]</scope>
    <source>
        <strain evidence="9 10">DSM 25540</strain>
    </source>
</reference>
<dbReference type="PANTHER" id="PTHR43124:SF10">
    <property type="entry name" value="PURINE EFFLUX PUMP PBUE"/>
    <property type="match status" value="1"/>
</dbReference>
<feature type="transmembrane region" description="Helical" evidence="7">
    <location>
        <begin position="328"/>
        <end position="348"/>
    </location>
</feature>
<keyword evidence="10" id="KW-1185">Reference proteome</keyword>
<dbReference type="InterPro" id="IPR011701">
    <property type="entry name" value="MFS"/>
</dbReference>
<evidence type="ECO:0000313" key="10">
    <source>
        <dbReference type="Proteomes" id="UP000741863"/>
    </source>
</evidence>
<proteinExistence type="predicted"/>
<evidence type="ECO:0000256" key="1">
    <source>
        <dbReference type="ARBA" id="ARBA00004651"/>
    </source>
</evidence>
<comment type="subcellular location">
    <subcellularLocation>
        <location evidence="1">Cell membrane</location>
        <topology evidence="1">Multi-pass membrane protein</topology>
    </subcellularLocation>
</comment>
<comment type="caution">
    <text evidence="9">The sequence shown here is derived from an EMBL/GenBank/DDBJ whole genome shotgun (WGS) entry which is preliminary data.</text>
</comment>
<feature type="domain" description="Major facilitator superfamily (MFS) profile" evidence="8">
    <location>
        <begin position="4"/>
        <end position="379"/>
    </location>
</feature>
<dbReference type="Gene3D" id="1.20.1250.20">
    <property type="entry name" value="MFS general substrate transporter like domains"/>
    <property type="match status" value="2"/>
</dbReference>
<dbReference type="InterPro" id="IPR050189">
    <property type="entry name" value="MFS_Efflux_Transporters"/>
</dbReference>
<evidence type="ECO:0000256" key="7">
    <source>
        <dbReference type="SAM" id="Phobius"/>
    </source>
</evidence>